<keyword evidence="2" id="KW-0472">Membrane</keyword>
<dbReference type="GO" id="GO:0006629">
    <property type="term" value="P:lipid metabolic process"/>
    <property type="evidence" value="ECO:0007669"/>
    <property type="project" value="InterPro"/>
</dbReference>
<reference evidence="3 4" key="1">
    <citation type="submission" date="2016-09" db="EMBL/GenBank/DDBJ databases">
        <title>Extensive genetic diversity and differential bi-allelic expression allows diatom success in the polar Southern Ocean.</title>
        <authorList>
            <consortium name="DOE Joint Genome Institute"/>
            <person name="Mock T."/>
            <person name="Otillar R.P."/>
            <person name="Strauss J."/>
            <person name="Dupont C."/>
            <person name="Frickenhaus S."/>
            <person name="Maumus F."/>
            <person name="Mcmullan M."/>
            <person name="Sanges R."/>
            <person name="Schmutz J."/>
            <person name="Toseland A."/>
            <person name="Valas R."/>
            <person name="Veluchamy A."/>
            <person name="Ward B.J."/>
            <person name="Allen A."/>
            <person name="Barry K."/>
            <person name="Falciatore A."/>
            <person name="Ferrante M."/>
            <person name="Fortunato A.E."/>
            <person name="Gloeckner G."/>
            <person name="Gruber A."/>
            <person name="Hipkin R."/>
            <person name="Janech M."/>
            <person name="Kroth P."/>
            <person name="Leese F."/>
            <person name="Lindquist E."/>
            <person name="Lyon B.R."/>
            <person name="Martin J."/>
            <person name="Mayer C."/>
            <person name="Parker M."/>
            <person name="Quesneville H."/>
            <person name="Raymond J."/>
            <person name="Uhlig C."/>
            <person name="Valentin K.U."/>
            <person name="Worden A.Z."/>
            <person name="Armbrust E.V."/>
            <person name="Bowler C."/>
            <person name="Green B."/>
            <person name="Moulton V."/>
            <person name="Van Oosterhout C."/>
            <person name="Grigoriev I."/>
        </authorList>
    </citation>
    <scope>NUCLEOTIDE SEQUENCE [LARGE SCALE GENOMIC DNA]</scope>
    <source>
        <strain evidence="3 4">CCMP1102</strain>
    </source>
</reference>
<evidence type="ECO:0000256" key="1">
    <source>
        <dbReference type="SAM" id="MobiDB-lite"/>
    </source>
</evidence>
<protein>
    <recommendedName>
        <fullName evidence="5">PLC-like phosphodiesterase</fullName>
    </recommendedName>
</protein>
<name>A0A1E7FBA4_9STRA</name>
<dbReference type="SUPFAM" id="SSF51695">
    <property type="entry name" value="PLC-like phosphodiesterases"/>
    <property type="match status" value="1"/>
</dbReference>
<dbReference type="Gene3D" id="3.20.20.190">
    <property type="entry name" value="Phosphatidylinositol (PI) phosphodiesterase"/>
    <property type="match status" value="1"/>
</dbReference>
<organism evidence="3 4">
    <name type="scientific">Fragilariopsis cylindrus CCMP1102</name>
    <dbReference type="NCBI Taxonomy" id="635003"/>
    <lineage>
        <taxon>Eukaryota</taxon>
        <taxon>Sar</taxon>
        <taxon>Stramenopiles</taxon>
        <taxon>Ochrophyta</taxon>
        <taxon>Bacillariophyta</taxon>
        <taxon>Bacillariophyceae</taxon>
        <taxon>Bacillariophycidae</taxon>
        <taxon>Bacillariales</taxon>
        <taxon>Bacillariaceae</taxon>
        <taxon>Fragilariopsis</taxon>
    </lineage>
</organism>
<keyword evidence="2" id="KW-1133">Transmembrane helix</keyword>
<gene>
    <name evidence="3" type="ORF">FRACYDRAFT_239773</name>
</gene>
<dbReference type="EMBL" id="KV784359">
    <property type="protein sequence ID" value="OEU15093.1"/>
    <property type="molecule type" value="Genomic_DNA"/>
</dbReference>
<dbReference type="InterPro" id="IPR017946">
    <property type="entry name" value="PLC-like_Pdiesterase_TIM-brl"/>
</dbReference>
<dbReference type="Pfam" id="PF26146">
    <property type="entry name" value="PI-PLC_X"/>
    <property type="match status" value="1"/>
</dbReference>
<sequence length="519" mass="58190">MGKSLFYHLFGAFVFFVFGYIPCSFGSPAARTSVVDEDYYRRYDVTTTTTPTLCNNVENLCYLPVDEILFGMVHNAMSSPSAGFYFFANHMNDPIVESLDAGYRGLSLDLCNCNGNLVLCHGGKEVGCGIGERDPIETLKFINEWITLNPNNVIMIWLQINESAGGPISLKDVDQLVKDVPLGTAGLDFSERLYQRDRYDDDQEWPTLSKLIQNEQQILFFYMGGPDGGEESNTGIHYFYEYGMSTHWSYPSVSDLRDTASNGCVIQRDSSNRRDFLMVNDFVTKSFWGYNFRPSQASAEVVNEGTFLQPILDACEQTHKTKVNIISVDFWKSGSLIRFIDDQNSKLTLAKTYIPTSSKNDRLSREQRTSVQNHTYQSSNTMTSSYDGIDTIASHRKRQPHSKRQRSFAPNDADTGNILLSTVIPGHRGLDKVAPSLLDSNSYSQDNTLSTQQIDNDYIKQASVYAFEANDDNLNFESAAPVLSHRFTFTSITSVSLFVVTLAVMTTLANISIFGDFSS</sequence>
<evidence type="ECO:0000256" key="2">
    <source>
        <dbReference type="SAM" id="Phobius"/>
    </source>
</evidence>
<dbReference type="InParanoid" id="A0A1E7FBA4"/>
<keyword evidence="4" id="KW-1185">Reference proteome</keyword>
<dbReference type="Proteomes" id="UP000095751">
    <property type="component" value="Unassembled WGS sequence"/>
</dbReference>
<dbReference type="InterPro" id="IPR051057">
    <property type="entry name" value="PI-PLC_domain"/>
</dbReference>
<evidence type="ECO:0000313" key="4">
    <source>
        <dbReference type="Proteomes" id="UP000095751"/>
    </source>
</evidence>
<keyword evidence="2" id="KW-0812">Transmembrane</keyword>
<evidence type="ECO:0000313" key="3">
    <source>
        <dbReference type="EMBL" id="OEU15093.1"/>
    </source>
</evidence>
<feature type="compositionally biased region" description="Basic residues" evidence="1">
    <location>
        <begin position="394"/>
        <end position="406"/>
    </location>
</feature>
<dbReference type="KEGG" id="fcy:FRACYDRAFT_239773"/>
<dbReference type="PANTHER" id="PTHR13593:SF140">
    <property type="entry name" value="PLC-LIKE PHOSPHODIESTERASE"/>
    <property type="match status" value="1"/>
</dbReference>
<evidence type="ECO:0008006" key="5">
    <source>
        <dbReference type="Google" id="ProtNLM"/>
    </source>
</evidence>
<feature type="transmembrane region" description="Helical" evidence="2">
    <location>
        <begin position="6"/>
        <end position="23"/>
    </location>
</feature>
<dbReference type="PANTHER" id="PTHR13593">
    <property type="match status" value="1"/>
</dbReference>
<dbReference type="OrthoDB" id="191594at2759"/>
<accession>A0A1E7FBA4</accession>
<feature type="transmembrane region" description="Helical" evidence="2">
    <location>
        <begin position="495"/>
        <end position="515"/>
    </location>
</feature>
<dbReference type="AlphaFoldDB" id="A0A1E7FBA4"/>
<dbReference type="GO" id="GO:0008081">
    <property type="term" value="F:phosphoric diester hydrolase activity"/>
    <property type="evidence" value="ECO:0007669"/>
    <property type="project" value="InterPro"/>
</dbReference>
<proteinExistence type="predicted"/>
<feature type="region of interest" description="Disordered" evidence="1">
    <location>
        <begin position="394"/>
        <end position="413"/>
    </location>
</feature>